<proteinExistence type="predicted"/>
<accession>A0A433PN26</accession>
<protein>
    <submittedName>
        <fullName evidence="2">Uncharacterized protein</fullName>
    </submittedName>
</protein>
<name>A0A433PN26_9FUNG</name>
<evidence type="ECO:0000256" key="1">
    <source>
        <dbReference type="SAM" id="MobiDB-lite"/>
    </source>
</evidence>
<sequence>MSGRALASTEPIYIDAKKRSMTASRSMAVNEEDEIHHHKNNQENDSDHEDEVVVTYSRKRKPKDDVENTGMATPISVPKRTPKSMAVNEEGEEDDSDPDDQWRATPNPFKEHYLQGTKINRNGENAPSPDEQRSDYFEEVDPEQWSFTGFYRRRSASFDFTNNFRKESFKLQKCLDILARSNSPQERTNANRLLSEYKVRIRFLDG</sequence>
<evidence type="ECO:0000313" key="2">
    <source>
        <dbReference type="EMBL" id="RUS18850.1"/>
    </source>
</evidence>
<comment type="caution">
    <text evidence="2">The sequence shown here is derived from an EMBL/GenBank/DDBJ whole genome shotgun (WGS) entry which is preliminary data.</text>
</comment>
<feature type="compositionally biased region" description="Acidic residues" evidence="1">
    <location>
        <begin position="89"/>
        <end position="99"/>
    </location>
</feature>
<keyword evidence="3" id="KW-1185">Reference proteome</keyword>
<dbReference type="EMBL" id="RBNJ01022020">
    <property type="protein sequence ID" value="RUS18850.1"/>
    <property type="molecule type" value="Genomic_DNA"/>
</dbReference>
<organism evidence="2 3">
    <name type="scientific">Jimgerdemannia flammicorona</name>
    <dbReference type="NCBI Taxonomy" id="994334"/>
    <lineage>
        <taxon>Eukaryota</taxon>
        <taxon>Fungi</taxon>
        <taxon>Fungi incertae sedis</taxon>
        <taxon>Mucoromycota</taxon>
        <taxon>Mucoromycotina</taxon>
        <taxon>Endogonomycetes</taxon>
        <taxon>Endogonales</taxon>
        <taxon>Endogonaceae</taxon>
        <taxon>Jimgerdemannia</taxon>
    </lineage>
</organism>
<evidence type="ECO:0000313" key="3">
    <source>
        <dbReference type="Proteomes" id="UP000274822"/>
    </source>
</evidence>
<feature type="region of interest" description="Disordered" evidence="1">
    <location>
        <begin position="1"/>
        <end position="134"/>
    </location>
</feature>
<gene>
    <name evidence="2" type="ORF">BC938DRAFT_475886</name>
</gene>
<reference evidence="2 3" key="1">
    <citation type="journal article" date="2018" name="New Phytol.">
        <title>Phylogenomics of Endogonaceae and evolution of mycorrhizas within Mucoromycota.</title>
        <authorList>
            <person name="Chang Y."/>
            <person name="Desiro A."/>
            <person name="Na H."/>
            <person name="Sandor L."/>
            <person name="Lipzen A."/>
            <person name="Clum A."/>
            <person name="Barry K."/>
            <person name="Grigoriev I.V."/>
            <person name="Martin F.M."/>
            <person name="Stajich J.E."/>
            <person name="Smith M.E."/>
            <person name="Bonito G."/>
            <person name="Spatafora J.W."/>
        </authorList>
    </citation>
    <scope>NUCLEOTIDE SEQUENCE [LARGE SCALE GENOMIC DNA]</scope>
    <source>
        <strain evidence="2 3">AD002</strain>
    </source>
</reference>
<dbReference type="Proteomes" id="UP000274822">
    <property type="component" value="Unassembled WGS sequence"/>
</dbReference>
<dbReference type="AlphaFoldDB" id="A0A433PN26"/>